<dbReference type="GO" id="GO:0016887">
    <property type="term" value="F:ATP hydrolysis activity"/>
    <property type="evidence" value="ECO:0007669"/>
    <property type="project" value="InterPro"/>
</dbReference>
<dbReference type="InterPro" id="IPR027417">
    <property type="entry name" value="P-loop_NTPase"/>
</dbReference>
<evidence type="ECO:0000256" key="2">
    <source>
        <dbReference type="ARBA" id="ARBA00022692"/>
    </source>
</evidence>
<dbReference type="InterPro" id="IPR003439">
    <property type="entry name" value="ABC_transporter-like_ATP-bd"/>
</dbReference>
<evidence type="ECO:0000256" key="6">
    <source>
        <dbReference type="ARBA" id="ARBA00023136"/>
    </source>
</evidence>
<dbReference type="PANTHER" id="PTHR24221">
    <property type="entry name" value="ATP-BINDING CASSETTE SUB-FAMILY B"/>
    <property type="match status" value="1"/>
</dbReference>
<dbReference type="InterPro" id="IPR036640">
    <property type="entry name" value="ABC1_TM_sf"/>
</dbReference>
<keyword evidence="3" id="KW-0547">Nucleotide-binding</keyword>
<dbReference type="Pfam" id="PF00005">
    <property type="entry name" value="ABC_tran"/>
    <property type="match status" value="1"/>
</dbReference>
<evidence type="ECO:0000256" key="3">
    <source>
        <dbReference type="ARBA" id="ARBA00022741"/>
    </source>
</evidence>
<evidence type="ECO:0000313" key="10">
    <source>
        <dbReference type="EMBL" id="NWK56615.1"/>
    </source>
</evidence>
<evidence type="ECO:0000256" key="7">
    <source>
        <dbReference type="SAM" id="Phobius"/>
    </source>
</evidence>
<dbReference type="CDD" id="cd18552">
    <property type="entry name" value="ABC_6TM_MsbA_like"/>
    <property type="match status" value="1"/>
</dbReference>
<keyword evidence="5 7" id="KW-1133">Transmembrane helix</keyword>
<comment type="subcellular location">
    <subcellularLocation>
        <location evidence="1">Cell membrane</location>
        <topology evidence="1">Multi-pass membrane protein</topology>
    </subcellularLocation>
</comment>
<accession>A0A851GNA6</accession>
<dbReference type="Gene3D" id="1.20.1560.10">
    <property type="entry name" value="ABC transporter type 1, transmembrane domain"/>
    <property type="match status" value="1"/>
</dbReference>
<organism evidence="10 11">
    <name type="scientific">Oceaniferula marina</name>
    <dbReference type="NCBI Taxonomy" id="2748318"/>
    <lineage>
        <taxon>Bacteria</taxon>
        <taxon>Pseudomonadati</taxon>
        <taxon>Verrucomicrobiota</taxon>
        <taxon>Verrucomicrobiia</taxon>
        <taxon>Verrucomicrobiales</taxon>
        <taxon>Verrucomicrobiaceae</taxon>
        <taxon>Oceaniferula</taxon>
    </lineage>
</organism>
<evidence type="ECO:0000259" key="8">
    <source>
        <dbReference type="PROSITE" id="PS50893"/>
    </source>
</evidence>
<proteinExistence type="predicted"/>
<evidence type="ECO:0000313" key="11">
    <source>
        <dbReference type="Proteomes" id="UP000557872"/>
    </source>
</evidence>
<dbReference type="SUPFAM" id="SSF90123">
    <property type="entry name" value="ABC transporter transmembrane region"/>
    <property type="match status" value="1"/>
</dbReference>
<keyword evidence="2 7" id="KW-0812">Transmembrane</keyword>
<dbReference type="SMART" id="SM00382">
    <property type="entry name" value="AAA"/>
    <property type="match status" value="1"/>
</dbReference>
<feature type="transmembrane region" description="Helical" evidence="7">
    <location>
        <begin position="55"/>
        <end position="75"/>
    </location>
</feature>
<feature type="transmembrane region" description="Helical" evidence="7">
    <location>
        <begin position="16"/>
        <end position="39"/>
    </location>
</feature>
<dbReference type="Proteomes" id="UP000557872">
    <property type="component" value="Unassembled WGS sequence"/>
</dbReference>
<dbReference type="PANTHER" id="PTHR24221:SF654">
    <property type="entry name" value="ATP-BINDING CASSETTE SUB-FAMILY B MEMBER 6"/>
    <property type="match status" value="1"/>
</dbReference>
<dbReference type="AlphaFoldDB" id="A0A851GNA6"/>
<dbReference type="EMBL" id="JACBAZ010000005">
    <property type="protein sequence ID" value="NWK56615.1"/>
    <property type="molecule type" value="Genomic_DNA"/>
</dbReference>
<name>A0A851GNA6_9BACT</name>
<dbReference type="GO" id="GO:0140359">
    <property type="term" value="F:ABC-type transporter activity"/>
    <property type="evidence" value="ECO:0007669"/>
    <property type="project" value="InterPro"/>
</dbReference>
<feature type="transmembrane region" description="Helical" evidence="7">
    <location>
        <begin position="164"/>
        <end position="184"/>
    </location>
</feature>
<evidence type="ECO:0000259" key="9">
    <source>
        <dbReference type="PROSITE" id="PS50929"/>
    </source>
</evidence>
<dbReference type="Gene3D" id="3.40.50.300">
    <property type="entry name" value="P-loop containing nucleotide triphosphate hydrolases"/>
    <property type="match status" value="1"/>
</dbReference>
<dbReference type="Pfam" id="PF00664">
    <property type="entry name" value="ABC_membrane"/>
    <property type="match status" value="1"/>
</dbReference>
<dbReference type="GO" id="GO:0005524">
    <property type="term" value="F:ATP binding"/>
    <property type="evidence" value="ECO:0007669"/>
    <property type="project" value="UniProtKB-KW"/>
</dbReference>
<feature type="domain" description="ABC transporter" evidence="8">
    <location>
        <begin position="340"/>
        <end position="575"/>
    </location>
</feature>
<dbReference type="InterPro" id="IPR039421">
    <property type="entry name" value="Type_1_exporter"/>
</dbReference>
<feature type="domain" description="ABC transmembrane type-1" evidence="9">
    <location>
        <begin position="29"/>
        <end position="271"/>
    </location>
</feature>
<dbReference type="InterPro" id="IPR003593">
    <property type="entry name" value="AAA+_ATPase"/>
</dbReference>
<comment type="caution">
    <text evidence="10">The sequence shown here is derived from an EMBL/GenBank/DDBJ whole genome shotgun (WGS) entry which is preliminary data.</text>
</comment>
<keyword evidence="6 7" id="KW-0472">Membrane</keyword>
<gene>
    <name evidence="10" type="ORF">HW115_13415</name>
</gene>
<dbReference type="RefSeq" id="WP_178933417.1">
    <property type="nucleotide sequence ID" value="NZ_JACBAZ010000005.1"/>
</dbReference>
<dbReference type="InterPro" id="IPR017871">
    <property type="entry name" value="ABC_transporter-like_CS"/>
</dbReference>
<dbReference type="GO" id="GO:0034040">
    <property type="term" value="F:ATPase-coupled lipid transmembrane transporter activity"/>
    <property type="evidence" value="ECO:0007669"/>
    <property type="project" value="TreeGrafter"/>
</dbReference>
<dbReference type="FunFam" id="3.40.50.300:FF:000218">
    <property type="entry name" value="Multidrug ABC transporter ATP-binding protein"/>
    <property type="match status" value="1"/>
</dbReference>
<evidence type="ECO:0000256" key="5">
    <source>
        <dbReference type="ARBA" id="ARBA00022989"/>
    </source>
</evidence>
<dbReference type="SUPFAM" id="SSF52540">
    <property type="entry name" value="P-loop containing nucleoside triphosphate hydrolases"/>
    <property type="match status" value="1"/>
</dbReference>
<dbReference type="InterPro" id="IPR011527">
    <property type="entry name" value="ABC1_TM_dom"/>
</dbReference>
<sequence length="578" mass="63806">MKRFFPYYKYLLEVKWLFAIAVAAGIAYGAVAGAGLPLVMREVLPGVFSHDQRPLADLIFAALLLPAIYLVQGVAQFTNTYLINYCGFRVVESIQVKVFSRVQKLPLSFFHKNKSGDLLSRLTVDTQQMRMAIVDVSNDIVVQPMKLIGAVGALVYMSMQKSEFFVLLVCLATVPACVFPIRAIGKKLFRKAKVVQAQTGDLTASVTDGLQAPMEIRAYNMQDSVVSRFRQQVNRLLVARMKVVKYDKSMTPVIDFITVCGAAAAIVYAGHSGMEFKKDVVPLLTALYLSYDPLKRLGKIHTKIQRATASLDRVEYVLHHENDLQEPDKPQPFADVKGAVQLEQVSFAYDKECVLRDLNLSIPAGQVVAIVGPSGAGKSSFASLIPRFYDVTQGRITVDGVDVREVEKHDLREAIAIVTQSPVLFNETVMENIRIGKPEASDEDVIEAAQKAHAHEFIETLDGGLGYETPVGERGTLLSGGQRQRIAIARAFLKDAPVLILDEATSALDSESEAAIQQALEELVEGRTTFIIAHRFSTIKIADRILVLNHGRLVADGSHEEIYPTSALYRDLYDRQSG</sequence>
<dbReference type="PROSITE" id="PS50893">
    <property type="entry name" value="ABC_TRANSPORTER_2"/>
    <property type="match status" value="1"/>
</dbReference>
<dbReference type="GO" id="GO:0005886">
    <property type="term" value="C:plasma membrane"/>
    <property type="evidence" value="ECO:0007669"/>
    <property type="project" value="UniProtKB-SubCell"/>
</dbReference>
<keyword evidence="4 10" id="KW-0067">ATP-binding</keyword>
<protein>
    <submittedName>
        <fullName evidence="10">ABC transporter ATP-binding protein</fullName>
    </submittedName>
</protein>
<keyword evidence="11" id="KW-1185">Reference proteome</keyword>
<reference evidence="10 11" key="1">
    <citation type="submission" date="2020-07" db="EMBL/GenBank/DDBJ databases">
        <title>Roseicoccus Jingziensis gen. nov., sp. nov., isolated from coastal seawater.</title>
        <authorList>
            <person name="Feng X."/>
        </authorList>
    </citation>
    <scope>NUCLEOTIDE SEQUENCE [LARGE SCALE GENOMIC DNA]</scope>
    <source>
        <strain evidence="10 11">N1E253</strain>
    </source>
</reference>
<evidence type="ECO:0000256" key="4">
    <source>
        <dbReference type="ARBA" id="ARBA00022840"/>
    </source>
</evidence>
<evidence type="ECO:0000256" key="1">
    <source>
        <dbReference type="ARBA" id="ARBA00004651"/>
    </source>
</evidence>
<dbReference type="PROSITE" id="PS50929">
    <property type="entry name" value="ABC_TM1F"/>
    <property type="match status" value="1"/>
</dbReference>
<dbReference type="PROSITE" id="PS00211">
    <property type="entry name" value="ABC_TRANSPORTER_1"/>
    <property type="match status" value="1"/>
</dbReference>